<evidence type="ECO:0000256" key="6">
    <source>
        <dbReference type="ARBA" id="ARBA00022723"/>
    </source>
</evidence>
<dbReference type="GO" id="GO:0046872">
    <property type="term" value="F:metal ion binding"/>
    <property type="evidence" value="ECO:0007669"/>
    <property type="project" value="UniProtKB-KW"/>
</dbReference>
<feature type="compositionally biased region" description="Polar residues" evidence="12">
    <location>
        <begin position="151"/>
        <end position="165"/>
    </location>
</feature>
<dbReference type="GO" id="GO:0005634">
    <property type="term" value="C:nucleus"/>
    <property type="evidence" value="ECO:0007669"/>
    <property type="project" value="UniProtKB-SubCell"/>
</dbReference>
<gene>
    <name evidence="14" type="ORF">RF11_15126</name>
</gene>
<evidence type="ECO:0000256" key="10">
    <source>
        <dbReference type="ARBA" id="ARBA00023306"/>
    </source>
</evidence>
<evidence type="ECO:0000256" key="11">
    <source>
        <dbReference type="ARBA" id="ARBA00023328"/>
    </source>
</evidence>
<reference evidence="14 15" key="1">
    <citation type="journal article" date="2014" name="Genome Biol. Evol.">
        <title>The genome of the myxosporean Thelohanellus kitauei shows adaptations to nutrient acquisition within its fish host.</title>
        <authorList>
            <person name="Yang Y."/>
            <person name="Xiong J."/>
            <person name="Zhou Z."/>
            <person name="Huo F."/>
            <person name="Miao W."/>
            <person name="Ran C."/>
            <person name="Liu Y."/>
            <person name="Zhang J."/>
            <person name="Feng J."/>
            <person name="Wang M."/>
            <person name="Wang M."/>
            <person name="Wang L."/>
            <person name="Yao B."/>
        </authorList>
    </citation>
    <scope>NUCLEOTIDE SEQUENCE [LARGE SCALE GENOMIC DNA]</scope>
    <source>
        <strain evidence="14">Wuqing</strain>
    </source>
</reference>
<dbReference type="PANTHER" id="PTHR16431:SF1">
    <property type="entry name" value="NEUROGENIC PROTEIN MASTERMIND"/>
    <property type="match status" value="1"/>
</dbReference>
<dbReference type="PANTHER" id="PTHR16431">
    <property type="entry name" value="NEUROGENIC PROTEIN MASTERMIND"/>
    <property type="match status" value="1"/>
</dbReference>
<dbReference type="Proteomes" id="UP000031668">
    <property type="component" value="Unassembled WGS sequence"/>
</dbReference>
<evidence type="ECO:0000256" key="1">
    <source>
        <dbReference type="ARBA" id="ARBA00003694"/>
    </source>
</evidence>
<accession>A0A0C2JIJ6</accession>
<keyword evidence="4" id="KW-0158">Chromosome</keyword>
<comment type="caution">
    <text evidence="14">The sequence shown here is derived from an EMBL/GenBank/DDBJ whole genome shotgun (WGS) entry which is preliminary data.</text>
</comment>
<comment type="function">
    <text evidence="1">Required for recruitment of CENPA to centromeres and normal chromosome segregation during mitosis.</text>
</comment>
<keyword evidence="11" id="KW-0137">Centromere</keyword>
<dbReference type="GO" id="GO:0000775">
    <property type="term" value="C:chromosome, centromeric region"/>
    <property type="evidence" value="ECO:0007669"/>
    <property type="project" value="UniProtKB-SubCell"/>
</dbReference>
<evidence type="ECO:0000313" key="14">
    <source>
        <dbReference type="EMBL" id="KII69148.1"/>
    </source>
</evidence>
<keyword evidence="5" id="KW-0132">Cell division</keyword>
<dbReference type="OrthoDB" id="9926299at2759"/>
<evidence type="ECO:0000256" key="2">
    <source>
        <dbReference type="ARBA" id="ARBA00004123"/>
    </source>
</evidence>
<evidence type="ECO:0000313" key="15">
    <source>
        <dbReference type="Proteomes" id="UP000031668"/>
    </source>
</evidence>
<keyword evidence="8" id="KW-0862">Zinc</keyword>
<dbReference type="InterPro" id="IPR004910">
    <property type="entry name" value="Yippee/Mis18/Cereblon"/>
</dbReference>
<evidence type="ECO:0000256" key="7">
    <source>
        <dbReference type="ARBA" id="ARBA00022776"/>
    </source>
</evidence>
<evidence type="ECO:0000256" key="3">
    <source>
        <dbReference type="ARBA" id="ARBA00004584"/>
    </source>
</evidence>
<proteinExistence type="predicted"/>
<feature type="domain" description="Mis18" evidence="13">
    <location>
        <begin position="6"/>
        <end position="104"/>
    </location>
</feature>
<dbReference type="GO" id="GO:0051301">
    <property type="term" value="P:cell division"/>
    <property type="evidence" value="ECO:0007669"/>
    <property type="project" value="UniProtKB-KW"/>
</dbReference>
<dbReference type="EMBL" id="JWZT01002567">
    <property type="protein sequence ID" value="KII69148.1"/>
    <property type="molecule type" value="Genomic_DNA"/>
</dbReference>
<dbReference type="GO" id="GO:0034080">
    <property type="term" value="P:CENP-A containing chromatin assembly"/>
    <property type="evidence" value="ECO:0007669"/>
    <property type="project" value="TreeGrafter"/>
</dbReference>
<organism evidence="14 15">
    <name type="scientific">Thelohanellus kitauei</name>
    <name type="common">Myxosporean</name>
    <dbReference type="NCBI Taxonomy" id="669202"/>
    <lineage>
        <taxon>Eukaryota</taxon>
        <taxon>Metazoa</taxon>
        <taxon>Cnidaria</taxon>
        <taxon>Myxozoa</taxon>
        <taxon>Myxosporea</taxon>
        <taxon>Bivalvulida</taxon>
        <taxon>Platysporina</taxon>
        <taxon>Myxobolidae</taxon>
        <taxon>Thelohanellus</taxon>
    </lineage>
</organism>
<dbReference type="Pfam" id="PF03226">
    <property type="entry name" value="Yippee-Mis18"/>
    <property type="match status" value="1"/>
</dbReference>
<protein>
    <submittedName>
        <fullName evidence="14">Protein Mis18-alpha</fullName>
    </submittedName>
</protein>
<comment type="subcellular location">
    <subcellularLocation>
        <location evidence="3">Chromosome</location>
        <location evidence="3">Centromere</location>
    </subcellularLocation>
    <subcellularLocation>
        <location evidence="2">Nucleus</location>
    </subcellularLocation>
</comment>
<dbReference type="GO" id="GO:0007059">
    <property type="term" value="P:chromosome segregation"/>
    <property type="evidence" value="ECO:0007669"/>
    <property type="project" value="TreeGrafter"/>
</dbReference>
<keyword evidence="6" id="KW-0479">Metal-binding</keyword>
<evidence type="ECO:0000259" key="13">
    <source>
        <dbReference type="PROSITE" id="PS51793"/>
    </source>
</evidence>
<keyword evidence="9" id="KW-0539">Nucleus</keyword>
<keyword evidence="7" id="KW-0498">Mitosis</keyword>
<dbReference type="InterPro" id="IPR034752">
    <property type="entry name" value="Mis18"/>
</dbReference>
<keyword evidence="10" id="KW-0131">Cell cycle</keyword>
<feature type="region of interest" description="Disordered" evidence="12">
    <location>
        <begin position="151"/>
        <end position="178"/>
    </location>
</feature>
<dbReference type="PROSITE" id="PS51793">
    <property type="entry name" value="MIS18"/>
    <property type="match status" value="1"/>
</dbReference>
<evidence type="ECO:0000256" key="4">
    <source>
        <dbReference type="ARBA" id="ARBA00022454"/>
    </source>
</evidence>
<evidence type="ECO:0000256" key="9">
    <source>
        <dbReference type="ARBA" id="ARBA00023242"/>
    </source>
</evidence>
<dbReference type="GO" id="GO:0000785">
    <property type="term" value="C:chromatin"/>
    <property type="evidence" value="ECO:0007669"/>
    <property type="project" value="TreeGrafter"/>
</dbReference>
<evidence type="ECO:0000256" key="12">
    <source>
        <dbReference type="SAM" id="MobiDB-lite"/>
    </source>
</evidence>
<evidence type="ECO:0000256" key="8">
    <source>
        <dbReference type="ARBA" id="ARBA00022833"/>
    </source>
</evidence>
<name>A0A0C2JIJ6_THEKT</name>
<sequence length="178" mass="20797">MMQNQFNVYQCKECRTIVADSSCFTGKDEDLGMVSFRNTPNVLTINQKIYTSLKGKDKYCTFQTISCRKCSNILGRLYYGTTPNLDFFRNAFAFHYDTIISYEIGHIREIPIPPHTTQRLECHEDSEDEFNKQTDQLDFHKSEQITKALTSSAKRLSITHNPQNKENYRTATPRRDMR</sequence>
<evidence type="ECO:0000256" key="5">
    <source>
        <dbReference type="ARBA" id="ARBA00022618"/>
    </source>
</evidence>
<keyword evidence="15" id="KW-1185">Reference proteome</keyword>
<dbReference type="AlphaFoldDB" id="A0A0C2JIJ6"/>